<evidence type="ECO:0000313" key="3">
    <source>
        <dbReference type="EnsemblPlants" id="KQK13282"/>
    </source>
</evidence>
<protein>
    <submittedName>
        <fullName evidence="2 3">Uncharacterized protein</fullName>
    </submittedName>
</protein>
<evidence type="ECO:0000313" key="4">
    <source>
        <dbReference type="Proteomes" id="UP000008810"/>
    </source>
</evidence>
<evidence type="ECO:0000256" key="1">
    <source>
        <dbReference type="SAM" id="MobiDB-lite"/>
    </source>
</evidence>
<evidence type="ECO:0000313" key="2">
    <source>
        <dbReference type="EMBL" id="KQK13282.1"/>
    </source>
</evidence>
<name>A0A0Q3RJK7_BRADI</name>
<reference evidence="2" key="2">
    <citation type="submission" date="2017-06" db="EMBL/GenBank/DDBJ databases">
        <title>WGS assembly of Brachypodium distachyon.</title>
        <authorList>
            <consortium name="The International Brachypodium Initiative"/>
            <person name="Lucas S."/>
            <person name="Harmon-Smith M."/>
            <person name="Lail K."/>
            <person name="Tice H."/>
            <person name="Grimwood J."/>
            <person name="Bruce D."/>
            <person name="Barry K."/>
            <person name="Shu S."/>
            <person name="Lindquist E."/>
            <person name="Wang M."/>
            <person name="Pitluck S."/>
            <person name="Vogel J.P."/>
            <person name="Garvin D.F."/>
            <person name="Mockler T.C."/>
            <person name="Schmutz J."/>
            <person name="Rokhsar D."/>
            <person name="Bevan M.W."/>
        </authorList>
    </citation>
    <scope>NUCLEOTIDE SEQUENCE</scope>
    <source>
        <strain evidence="2">Bd21</strain>
    </source>
</reference>
<accession>A0A0Q3RJK7</accession>
<dbReference type="InParanoid" id="A0A0Q3RJK7"/>
<organism evidence="2">
    <name type="scientific">Brachypodium distachyon</name>
    <name type="common">Purple false brome</name>
    <name type="synonym">Trachynia distachya</name>
    <dbReference type="NCBI Taxonomy" id="15368"/>
    <lineage>
        <taxon>Eukaryota</taxon>
        <taxon>Viridiplantae</taxon>
        <taxon>Streptophyta</taxon>
        <taxon>Embryophyta</taxon>
        <taxon>Tracheophyta</taxon>
        <taxon>Spermatophyta</taxon>
        <taxon>Magnoliopsida</taxon>
        <taxon>Liliopsida</taxon>
        <taxon>Poales</taxon>
        <taxon>Poaceae</taxon>
        <taxon>BOP clade</taxon>
        <taxon>Pooideae</taxon>
        <taxon>Stipodae</taxon>
        <taxon>Brachypodieae</taxon>
        <taxon>Brachypodium</taxon>
    </lineage>
</organism>
<dbReference type="Gramene" id="KQK13282">
    <property type="protein sequence ID" value="KQK13282"/>
    <property type="gene ID" value="BRADI_1g09133v3"/>
</dbReference>
<feature type="region of interest" description="Disordered" evidence="1">
    <location>
        <begin position="64"/>
        <end position="108"/>
    </location>
</feature>
<dbReference type="Proteomes" id="UP000008810">
    <property type="component" value="Chromosome 1"/>
</dbReference>
<dbReference type="EMBL" id="CM000880">
    <property type="protein sequence ID" value="KQK13282.1"/>
    <property type="molecule type" value="Genomic_DNA"/>
</dbReference>
<gene>
    <name evidence="2" type="ORF">BRADI_1g09133v3</name>
</gene>
<reference evidence="2 3" key="1">
    <citation type="journal article" date="2010" name="Nature">
        <title>Genome sequencing and analysis of the model grass Brachypodium distachyon.</title>
        <authorList>
            <consortium name="International Brachypodium Initiative"/>
        </authorList>
    </citation>
    <scope>NUCLEOTIDE SEQUENCE [LARGE SCALE GENOMIC DNA]</scope>
    <source>
        <strain evidence="2 3">Bd21</strain>
    </source>
</reference>
<sequence length="108" mass="11484">MDKVTAAAAKEKERTIELLLCPGLMLLALLLTLVMITSAYGEASRWSACQCRLLCVLGGARPDPAGRGAPHRSAAPGGSTVGARSDPSEQRTPWRSVVLGRDAARRRN</sequence>
<reference evidence="3" key="3">
    <citation type="submission" date="2018-08" db="UniProtKB">
        <authorList>
            <consortium name="EnsemblPlants"/>
        </authorList>
    </citation>
    <scope>IDENTIFICATION</scope>
    <source>
        <strain evidence="3">cv. Bd21</strain>
    </source>
</reference>
<dbReference type="EnsemblPlants" id="KQK13282">
    <property type="protein sequence ID" value="KQK13282"/>
    <property type="gene ID" value="BRADI_1g09133v3"/>
</dbReference>
<keyword evidence="4" id="KW-1185">Reference proteome</keyword>
<dbReference type="AlphaFoldDB" id="A0A0Q3RJK7"/>
<proteinExistence type="predicted"/>